<feature type="domain" description="LysM" evidence="5">
    <location>
        <begin position="260"/>
        <end position="304"/>
    </location>
</feature>
<dbReference type="SMART" id="SM00047">
    <property type="entry name" value="LYZ2"/>
    <property type="match status" value="1"/>
</dbReference>
<reference evidence="6 7" key="1">
    <citation type="submission" date="2014-07" db="EMBL/GenBank/DDBJ databases">
        <authorList>
            <person name="McCorrison J."/>
            <person name="Sanka R."/>
            <person name="Torralba M."/>
            <person name="Gillis M."/>
            <person name="Haft D.H."/>
            <person name="Methe B."/>
            <person name="Sutton G."/>
            <person name="Nelson K.E."/>
        </authorList>
    </citation>
    <scope>NUCLEOTIDE SEQUENCE [LARGE SCALE GENOMIC DNA]</scope>
    <source>
        <strain evidence="6 7">DNF00853</strain>
    </source>
</reference>
<evidence type="ECO:0000256" key="4">
    <source>
        <dbReference type="ARBA" id="ARBA00032108"/>
    </source>
</evidence>
<evidence type="ECO:0000256" key="1">
    <source>
        <dbReference type="ARBA" id="ARBA00022529"/>
    </source>
</evidence>
<evidence type="ECO:0000256" key="3">
    <source>
        <dbReference type="ARBA" id="ARBA00022801"/>
    </source>
</evidence>
<dbReference type="Proteomes" id="UP000029556">
    <property type="component" value="Unassembled WGS sequence"/>
</dbReference>
<dbReference type="SUPFAM" id="SSF54106">
    <property type="entry name" value="LysM domain"/>
    <property type="match status" value="1"/>
</dbReference>
<keyword evidence="1" id="KW-0929">Antimicrobial</keyword>
<dbReference type="PANTHER" id="PTHR33308:SF9">
    <property type="entry name" value="PEPTIDOGLYCAN HYDROLASE FLGJ"/>
    <property type="match status" value="1"/>
</dbReference>
<evidence type="ECO:0000313" key="6">
    <source>
        <dbReference type="EMBL" id="KGF34124.1"/>
    </source>
</evidence>
<evidence type="ECO:0000313" key="7">
    <source>
        <dbReference type="Proteomes" id="UP000029556"/>
    </source>
</evidence>
<dbReference type="AlphaFoldDB" id="A0A096BLV0"/>
<dbReference type="Pfam" id="PF01832">
    <property type="entry name" value="Glucosaminidase"/>
    <property type="match status" value="1"/>
</dbReference>
<dbReference type="Pfam" id="PF01476">
    <property type="entry name" value="LysM"/>
    <property type="match status" value="2"/>
</dbReference>
<dbReference type="Gene3D" id="1.10.530.10">
    <property type="match status" value="1"/>
</dbReference>
<organism evidence="6 7">
    <name type="scientific">Hoylesella buccalis DNF00853</name>
    <dbReference type="NCBI Taxonomy" id="1401074"/>
    <lineage>
        <taxon>Bacteria</taxon>
        <taxon>Pseudomonadati</taxon>
        <taxon>Bacteroidota</taxon>
        <taxon>Bacteroidia</taxon>
        <taxon>Bacteroidales</taxon>
        <taxon>Prevotellaceae</taxon>
        <taxon>Hoylesella</taxon>
    </lineage>
</organism>
<dbReference type="PANTHER" id="PTHR33308">
    <property type="entry name" value="PEPTIDOGLYCAN HYDROLASE FLGJ"/>
    <property type="match status" value="1"/>
</dbReference>
<evidence type="ECO:0000259" key="5">
    <source>
        <dbReference type="PROSITE" id="PS51782"/>
    </source>
</evidence>
<dbReference type="GO" id="GO:0031640">
    <property type="term" value="P:killing of cells of another organism"/>
    <property type="evidence" value="ECO:0007669"/>
    <property type="project" value="UniProtKB-KW"/>
</dbReference>
<evidence type="ECO:0000256" key="2">
    <source>
        <dbReference type="ARBA" id="ARBA00022638"/>
    </source>
</evidence>
<name>A0A096BLV0_9BACT</name>
<comment type="caution">
    <text evidence="6">The sequence shown here is derived from an EMBL/GenBank/DDBJ whole genome shotgun (WGS) entry which is preliminary data.</text>
</comment>
<dbReference type="OrthoDB" id="977752at2"/>
<dbReference type="InterPro" id="IPR036779">
    <property type="entry name" value="LysM_dom_sf"/>
</dbReference>
<dbReference type="EMBL" id="JRNN01000073">
    <property type="protein sequence ID" value="KGF34124.1"/>
    <property type="molecule type" value="Genomic_DNA"/>
</dbReference>
<dbReference type="CDD" id="cd00118">
    <property type="entry name" value="LysM"/>
    <property type="match status" value="1"/>
</dbReference>
<accession>A0A096BLV0</accession>
<dbReference type="InterPro" id="IPR018392">
    <property type="entry name" value="LysM"/>
</dbReference>
<dbReference type="RefSeq" id="WP_036873834.1">
    <property type="nucleotide sequence ID" value="NZ_JRNN01000073.1"/>
</dbReference>
<gene>
    <name evidence="6" type="ORF">HMPREF2137_09310</name>
</gene>
<dbReference type="InterPro" id="IPR002901">
    <property type="entry name" value="MGlyc_endo_b_GlcNAc-like_dom"/>
</dbReference>
<dbReference type="GO" id="GO:0042742">
    <property type="term" value="P:defense response to bacterium"/>
    <property type="evidence" value="ECO:0007669"/>
    <property type="project" value="UniProtKB-KW"/>
</dbReference>
<protein>
    <recommendedName>
        <fullName evidence="4">Peptidoglycan hydrolase</fullName>
    </recommendedName>
</protein>
<dbReference type="Gene3D" id="3.10.350.10">
    <property type="entry name" value="LysM domain"/>
    <property type="match status" value="1"/>
</dbReference>
<keyword evidence="2" id="KW-0081">Bacteriolytic enzyme</keyword>
<proteinExistence type="predicted"/>
<dbReference type="PROSITE" id="PS51782">
    <property type="entry name" value="LYSM"/>
    <property type="match status" value="1"/>
</dbReference>
<dbReference type="SMART" id="SM00257">
    <property type="entry name" value="LysM"/>
    <property type="match status" value="2"/>
</dbReference>
<keyword evidence="3" id="KW-0378">Hydrolase</keyword>
<dbReference type="GO" id="GO:0004040">
    <property type="term" value="F:amidase activity"/>
    <property type="evidence" value="ECO:0007669"/>
    <property type="project" value="InterPro"/>
</dbReference>
<dbReference type="InterPro" id="IPR051056">
    <property type="entry name" value="Glycosyl_Hydrolase_73"/>
</dbReference>
<sequence length="305" mass="35480">MYKIAIIFLFSISSMVSWAQMRWNQTYQLYINQYKDLAIREMLQYRIPASITLAQAVFESGAGRSRLAMLGNNHFGIKCHDWTGRTIAEDDDALGECFRAYDHPLQSFEDHSKFLVNSSRYRRLFSLSMEDYRGWAHGLKACGYATNPRYAHKLIELIELYKLYVYDGATSYDHAMVEYSGNQTVVNQAKPLHPIAIFNKNYYIRARRGDTFKLIGEEIGVSYRKIAKYNERDKDDTLTEGEIIFLKKKRKKAPKAFKNRPHVVKDGESLYIIAQIYGMRLSSLYKLNDFTPDHTIHVGDVVRVY</sequence>